<keyword evidence="1" id="KW-0812">Transmembrane</keyword>
<sequence>MTSSVDPWDEVWDAYEARRAATATAAASLTPTPSRRPARPGRWQGWLKPLLAGVAFSLGCAAGSAWPVLNLYGLVLRQDVPALLRQLDLAPARDGLREELRAHARLHGPATGGAERLLAGMAEDMAAALARPGGLEQLLQAGAPPLRLAEWGGTAVELA</sequence>
<protein>
    <submittedName>
        <fullName evidence="2">Uncharacterized protein</fullName>
    </submittedName>
</protein>
<evidence type="ECO:0000313" key="2">
    <source>
        <dbReference type="EMBL" id="MBC9180177.1"/>
    </source>
</evidence>
<evidence type="ECO:0000256" key="1">
    <source>
        <dbReference type="SAM" id="Phobius"/>
    </source>
</evidence>
<accession>A0ABR7RFB5</accession>
<evidence type="ECO:0000313" key="3">
    <source>
        <dbReference type="Proteomes" id="UP000603940"/>
    </source>
</evidence>
<name>A0ABR7RFB5_9PROT</name>
<keyword evidence="1" id="KW-0472">Membrane</keyword>
<dbReference type="RefSeq" id="WP_187781140.1">
    <property type="nucleotide sequence ID" value="NZ_JACTUZ010000248.1"/>
</dbReference>
<keyword evidence="3" id="KW-1185">Reference proteome</keyword>
<proteinExistence type="predicted"/>
<comment type="caution">
    <text evidence="2">The sequence shown here is derived from an EMBL/GenBank/DDBJ whole genome shotgun (WGS) entry which is preliminary data.</text>
</comment>
<feature type="transmembrane region" description="Helical" evidence="1">
    <location>
        <begin position="50"/>
        <end position="75"/>
    </location>
</feature>
<dbReference type="Proteomes" id="UP000603940">
    <property type="component" value="Unassembled WGS sequence"/>
</dbReference>
<reference evidence="2 3" key="1">
    <citation type="journal article" date="2009" name="Int. J. Syst. Evol. Microbiol.">
        <title>Transfer of Teichococcus ludipueritiae and Muricoccus roseus to the genus Roseomonas, as Roseomonas ludipueritiae comb. nov. and Roseomonas rosea comb. nov., respectively, and emended description of the genus Roseomonas.</title>
        <authorList>
            <person name="Sanchez-Porro C."/>
            <person name="Gallego V."/>
            <person name="Busse H.J."/>
            <person name="Kampfer P."/>
            <person name="Ventosa A."/>
        </authorList>
    </citation>
    <scope>NUCLEOTIDE SEQUENCE [LARGE SCALE GENOMIC DNA]</scope>
    <source>
        <strain evidence="2 3">DSM 14915</strain>
    </source>
</reference>
<organism evidence="2 3">
    <name type="scientific">Pseudoroseomonas ludipueritiae</name>
    <dbReference type="NCBI Taxonomy" id="198093"/>
    <lineage>
        <taxon>Bacteria</taxon>
        <taxon>Pseudomonadati</taxon>
        <taxon>Pseudomonadota</taxon>
        <taxon>Alphaproteobacteria</taxon>
        <taxon>Acetobacterales</taxon>
        <taxon>Acetobacteraceae</taxon>
        <taxon>Pseudoroseomonas</taxon>
    </lineage>
</organism>
<keyword evidence="1" id="KW-1133">Transmembrane helix</keyword>
<dbReference type="EMBL" id="JACTUZ010000248">
    <property type="protein sequence ID" value="MBC9180177.1"/>
    <property type="molecule type" value="Genomic_DNA"/>
</dbReference>
<gene>
    <name evidence="2" type="ORF">IBL25_24835</name>
</gene>
<feature type="non-terminal residue" evidence="2">
    <location>
        <position position="159"/>
    </location>
</feature>